<keyword evidence="3 5" id="KW-1133">Transmembrane helix</keyword>
<dbReference type="GO" id="GO:0102772">
    <property type="term" value="F:sphingolipid C4-monooxygenase activity"/>
    <property type="evidence" value="ECO:0007669"/>
    <property type="project" value="EnsemblFungi"/>
</dbReference>
<gene>
    <name evidence="7" type="ORF">LIPSTDRAFT_69994</name>
</gene>
<dbReference type="Proteomes" id="UP000094385">
    <property type="component" value="Unassembled WGS sequence"/>
</dbReference>
<reference evidence="7 8" key="1">
    <citation type="journal article" date="2016" name="Proc. Natl. Acad. Sci. U.S.A.">
        <title>Comparative genomics of biotechnologically important yeasts.</title>
        <authorList>
            <person name="Riley R."/>
            <person name="Haridas S."/>
            <person name="Wolfe K.H."/>
            <person name="Lopes M.R."/>
            <person name="Hittinger C.T."/>
            <person name="Goeker M."/>
            <person name="Salamov A.A."/>
            <person name="Wisecaver J.H."/>
            <person name="Long T.M."/>
            <person name="Calvey C.H."/>
            <person name="Aerts A.L."/>
            <person name="Barry K.W."/>
            <person name="Choi C."/>
            <person name="Clum A."/>
            <person name="Coughlan A.Y."/>
            <person name="Deshpande S."/>
            <person name="Douglass A.P."/>
            <person name="Hanson S.J."/>
            <person name="Klenk H.-P."/>
            <person name="LaButti K.M."/>
            <person name="Lapidus A."/>
            <person name="Lindquist E.A."/>
            <person name="Lipzen A.M."/>
            <person name="Meier-Kolthoff J.P."/>
            <person name="Ohm R.A."/>
            <person name="Otillar R.P."/>
            <person name="Pangilinan J.L."/>
            <person name="Peng Y."/>
            <person name="Rokas A."/>
            <person name="Rosa C.A."/>
            <person name="Scheuner C."/>
            <person name="Sibirny A.A."/>
            <person name="Slot J.C."/>
            <person name="Stielow J.B."/>
            <person name="Sun H."/>
            <person name="Kurtzman C.P."/>
            <person name="Blackwell M."/>
            <person name="Grigoriev I.V."/>
            <person name="Jeffries T.W."/>
        </authorList>
    </citation>
    <scope>NUCLEOTIDE SEQUENCE [LARGE SCALE GENOMIC DNA]</scope>
    <source>
        <strain evidence="7 8">NRRL Y-11557</strain>
    </source>
</reference>
<organism evidence="7 8">
    <name type="scientific">Lipomyces starkeyi NRRL Y-11557</name>
    <dbReference type="NCBI Taxonomy" id="675824"/>
    <lineage>
        <taxon>Eukaryota</taxon>
        <taxon>Fungi</taxon>
        <taxon>Dikarya</taxon>
        <taxon>Ascomycota</taxon>
        <taxon>Saccharomycotina</taxon>
        <taxon>Lipomycetes</taxon>
        <taxon>Lipomycetales</taxon>
        <taxon>Lipomycetaceae</taxon>
        <taxon>Lipomyces</taxon>
    </lineage>
</organism>
<evidence type="ECO:0000256" key="5">
    <source>
        <dbReference type="SAM" id="Phobius"/>
    </source>
</evidence>
<evidence type="ECO:0000256" key="1">
    <source>
        <dbReference type="ARBA" id="ARBA00004370"/>
    </source>
</evidence>
<keyword evidence="8" id="KW-1185">Reference proteome</keyword>
<evidence type="ECO:0000256" key="2">
    <source>
        <dbReference type="ARBA" id="ARBA00022692"/>
    </source>
</evidence>
<proteinExistence type="predicted"/>
<feature type="transmembrane region" description="Helical" evidence="5">
    <location>
        <begin position="33"/>
        <end position="53"/>
    </location>
</feature>
<protein>
    <recommendedName>
        <fullName evidence="6">Fatty acid hydroxylase domain-containing protein</fullName>
    </recommendedName>
</protein>
<dbReference type="PANTHER" id="PTHR11863">
    <property type="entry name" value="STEROL DESATURASE"/>
    <property type="match status" value="1"/>
</dbReference>
<dbReference type="GO" id="GO:0042284">
    <property type="term" value="F:sphingolipid delta-4 desaturase activity"/>
    <property type="evidence" value="ECO:0007669"/>
    <property type="project" value="EnsemblFungi"/>
</dbReference>
<keyword evidence="4 5" id="KW-0472">Membrane</keyword>
<comment type="subcellular location">
    <subcellularLocation>
        <location evidence="1">Membrane</location>
    </subcellularLocation>
</comment>
<dbReference type="GO" id="GO:0005506">
    <property type="term" value="F:iron ion binding"/>
    <property type="evidence" value="ECO:0007669"/>
    <property type="project" value="InterPro"/>
</dbReference>
<evidence type="ECO:0000256" key="4">
    <source>
        <dbReference type="ARBA" id="ARBA00023136"/>
    </source>
</evidence>
<dbReference type="AlphaFoldDB" id="A0A1E3QBJ0"/>
<dbReference type="EMBL" id="KV454292">
    <property type="protein sequence ID" value="ODQ74387.1"/>
    <property type="molecule type" value="Genomic_DNA"/>
</dbReference>
<dbReference type="InterPro" id="IPR050307">
    <property type="entry name" value="Sterol_Desaturase_Related"/>
</dbReference>
<feature type="domain" description="Fatty acid hydroxylase" evidence="6">
    <location>
        <begin position="144"/>
        <end position="279"/>
    </location>
</feature>
<dbReference type="GO" id="GO:0051999">
    <property type="term" value="P:mannosyl-inositol phosphorylceramide biosynthetic process"/>
    <property type="evidence" value="ECO:0007669"/>
    <property type="project" value="EnsemblFungi"/>
</dbReference>
<evidence type="ECO:0000313" key="8">
    <source>
        <dbReference type="Proteomes" id="UP000094385"/>
    </source>
</evidence>
<sequence length="303" mass="35302">MNYSTADAFLSAPPPSFEIREREPLLPFVSDKYLSLILTIVIYWGVSISFHVIDTLDLLPKYRIHPPEEVASRNKVTVLEVIRDVLLQQLIQTITGIVLTYYDPPDYVGMEARDIWVLAHKLPFMSLPVVSFLYYYGFSIMKIIAAFFVLDTWQYFLHRAMHNYKYLYRTFHSRHHRLYVPYAFGALYNHPFEGLLMDTLGAGLAFKLCGLTIRESLLFFSFSTLKTVDDHCGYALPFDPLQIIFQNNAAYHDIHHQQFGIKSNFSQPFFIVWDKWLGTQYKGNRNARDAAVTEKSEVEKKEK</sequence>
<dbReference type="InterPro" id="IPR006694">
    <property type="entry name" value="Fatty_acid_hydroxylase"/>
</dbReference>
<dbReference type="GO" id="GO:0005789">
    <property type="term" value="C:endoplasmic reticulum membrane"/>
    <property type="evidence" value="ECO:0007669"/>
    <property type="project" value="EnsemblFungi"/>
</dbReference>
<dbReference type="OrthoDB" id="408954at2759"/>
<dbReference type="Pfam" id="PF04116">
    <property type="entry name" value="FA_hydroxylase"/>
    <property type="match status" value="1"/>
</dbReference>
<feature type="transmembrane region" description="Helical" evidence="5">
    <location>
        <begin position="133"/>
        <end position="157"/>
    </location>
</feature>
<evidence type="ECO:0000313" key="7">
    <source>
        <dbReference type="EMBL" id="ODQ74387.1"/>
    </source>
</evidence>
<keyword evidence="2 5" id="KW-0812">Transmembrane</keyword>
<dbReference type="STRING" id="675824.A0A1E3QBJ0"/>
<evidence type="ECO:0000259" key="6">
    <source>
        <dbReference type="Pfam" id="PF04116"/>
    </source>
</evidence>
<evidence type="ECO:0000256" key="3">
    <source>
        <dbReference type="ARBA" id="ARBA00022989"/>
    </source>
</evidence>
<accession>A0A1E3QBJ0</accession>
<name>A0A1E3QBJ0_LIPST</name>